<sequence length="98" mass="10699">MRSSATGVHLTDDRNNLKRNRVFPLKSEARLTHGQQPLRANLRGEVGEALGQVTGPSDGRQDATGPLCWNWTPVVASGVMSGRHVFPLGDAPFLPNRR</sequence>
<keyword evidence="2" id="KW-1185">Reference proteome</keyword>
<comment type="caution">
    <text evidence="1">The sequence shown here is derived from an EMBL/GenBank/DDBJ whole genome shotgun (WGS) entry which is preliminary data.</text>
</comment>
<gene>
    <name evidence="1" type="ORF">EYF80_045191</name>
</gene>
<dbReference type="AlphaFoldDB" id="A0A4Z2FUC4"/>
<dbReference type="EMBL" id="SRLO01000893">
    <property type="protein sequence ID" value="TNN44621.1"/>
    <property type="molecule type" value="Genomic_DNA"/>
</dbReference>
<protein>
    <submittedName>
        <fullName evidence="1">Uncharacterized protein</fullName>
    </submittedName>
</protein>
<accession>A0A4Z2FUC4</accession>
<evidence type="ECO:0000313" key="2">
    <source>
        <dbReference type="Proteomes" id="UP000314294"/>
    </source>
</evidence>
<evidence type="ECO:0000313" key="1">
    <source>
        <dbReference type="EMBL" id="TNN44621.1"/>
    </source>
</evidence>
<dbReference type="Proteomes" id="UP000314294">
    <property type="component" value="Unassembled WGS sequence"/>
</dbReference>
<proteinExistence type="predicted"/>
<organism evidence="1 2">
    <name type="scientific">Liparis tanakae</name>
    <name type="common">Tanaka's snailfish</name>
    <dbReference type="NCBI Taxonomy" id="230148"/>
    <lineage>
        <taxon>Eukaryota</taxon>
        <taxon>Metazoa</taxon>
        <taxon>Chordata</taxon>
        <taxon>Craniata</taxon>
        <taxon>Vertebrata</taxon>
        <taxon>Euteleostomi</taxon>
        <taxon>Actinopterygii</taxon>
        <taxon>Neopterygii</taxon>
        <taxon>Teleostei</taxon>
        <taxon>Neoteleostei</taxon>
        <taxon>Acanthomorphata</taxon>
        <taxon>Eupercaria</taxon>
        <taxon>Perciformes</taxon>
        <taxon>Cottioidei</taxon>
        <taxon>Cottales</taxon>
        <taxon>Liparidae</taxon>
        <taxon>Liparis</taxon>
    </lineage>
</organism>
<name>A0A4Z2FUC4_9TELE</name>
<reference evidence="1 2" key="1">
    <citation type="submission" date="2019-03" db="EMBL/GenBank/DDBJ databases">
        <title>First draft genome of Liparis tanakae, snailfish: a comprehensive survey of snailfish specific genes.</title>
        <authorList>
            <person name="Kim W."/>
            <person name="Song I."/>
            <person name="Jeong J.-H."/>
            <person name="Kim D."/>
            <person name="Kim S."/>
            <person name="Ryu S."/>
            <person name="Song J.Y."/>
            <person name="Lee S.K."/>
        </authorList>
    </citation>
    <scope>NUCLEOTIDE SEQUENCE [LARGE SCALE GENOMIC DNA]</scope>
    <source>
        <tissue evidence="1">Muscle</tissue>
    </source>
</reference>